<accession>A0AAV7KT38</accession>
<protein>
    <submittedName>
        <fullName evidence="1">Uncharacterized protein</fullName>
    </submittedName>
</protein>
<organism evidence="1 2">
    <name type="scientific">Pleurodeles waltl</name>
    <name type="common">Iberian ribbed newt</name>
    <dbReference type="NCBI Taxonomy" id="8319"/>
    <lineage>
        <taxon>Eukaryota</taxon>
        <taxon>Metazoa</taxon>
        <taxon>Chordata</taxon>
        <taxon>Craniata</taxon>
        <taxon>Vertebrata</taxon>
        <taxon>Euteleostomi</taxon>
        <taxon>Amphibia</taxon>
        <taxon>Batrachia</taxon>
        <taxon>Caudata</taxon>
        <taxon>Salamandroidea</taxon>
        <taxon>Salamandridae</taxon>
        <taxon>Pleurodelinae</taxon>
        <taxon>Pleurodeles</taxon>
    </lineage>
</organism>
<comment type="caution">
    <text evidence="1">The sequence shown here is derived from an EMBL/GenBank/DDBJ whole genome shotgun (WGS) entry which is preliminary data.</text>
</comment>
<evidence type="ECO:0000313" key="1">
    <source>
        <dbReference type="EMBL" id="KAJ1081109.1"/>
    </source>
</evidence>
<name>A0AAV7KT38_PLEWA</name>
<dbReference type="EMBL" id="JANPWB010000016">
    <property type="protein sequence ID" value="KAJ1081109.1"/>
    <property type="molecule type" value="Genomic_DNA"/>
</dbReference>
<dbReference type="Proteomes" id="UP001066276">
    <property type="component" value="Chromosome 12"/>
</dbReference>
<proteinExistence type="predicted"/>
<reference evidence="1" key="1">
    <citation type="journal article" date="2022" name="bioRxiv">
        <title>Sequencing and chromosome-scale assembly of the giantPleurodeles waltlgenome.</title>
        <authorList>
            <person name="Brown T."/>
            <person name="Elewa A."/>
            <person name="Iarovenko S."/>
            <person name="Subramanian E."/>
            <person name="Araus A.J."/>
            <person name="Petzold A."/>
            <person name="Susuki M."/>
            <person name="Suzuki K.-i.T."/>
            <person name="Hayashi T."/>
            <person name="Toyoda A."/>
            <person name="Oliveira C."/>
            <person name="Osipova E."/>
            <person name="Leigh N.D."/>
            <person name="Simon A."/>
            <person name="Yun M.H."/>
        </authorList>
    </citation>
    <scope>NUCLEOTIDE SEQUENCE</scope>
    <source>
        <strain evidence="1">20211129_DDA</strain>
        <tissue evidence="1">Liver</tissue>
    </source>
</reference>
<dbReference type="AlphaFoldDB" id="A0AAV7KT38"/>
<keyword evidence="2" id="KW-1185">Reference proteome</keyword>
<gene>
    <name evidence="1" type="ORF">NDU88_001293</name>
</gene>
<sequence length="134" mass="13968">MGRGAASCSFIPKRGRNPRKCSIPGLPARDWAVSDGSLAVFLPGAASRAQLGISEEGGDSLAATRLGTSSSLHLGVVALSSCLQADVIAHGAWCHLRLAHLRNDSKCTPSQARAAGALSDRVLRCELFIASRCQ</sequence>
<evidence type="ECO:0000313" key="2">
    <source>
        <dbReference type="Proteomes" id="UP001066276"/>
    </source>
</evidence>